<dbReference type="InterPro" id="IPR028889">
    <property type="entry name" value="USP"/>
</dbReference>
<dbReference type="PROSITE" id="PS00972">
    <property type="entry name" value="USP_1"/>
    <property type="match status" value="1"/>
</dbReference>
<dbReference type="InterPro" id="IPR001394">
    <property type="entry name" value="Peptidase_C19_UCH"/>
</dbReference>
<evidence type="ECO:0000313" key="11">
    <source>
        <dbReference type="Proteomes" id="UP000001542"/>
    </source>
</evidence>
<proteinExistence type="inferred from homology"/>
<evidence type="ECO:0000256" key="1">
    <source>
        <dbReference type="ARBA" id="ARBA00000707"/>
    </source>
</evidence>
<dbReference type="GO" id="GO:0016579">
    <property type="term" value="P:protein deubiquitination"/>
    <property type="evidence" value="ECO:0007669"/>
    <property type="project" value="InterPro"/>
</dbReference>
<dbReference type="Gene3D" id="3.90.70.10">
    <property type="entry name" value="Cysteine proteinases"/>
    <property type="match status" value="1"/>
</dbReference>
<dbReference type="InterPro" id="IPR038765">
    <property type="entry name" value="Papain-like_cys_pep_sf"/>
</dbReference>
<dbReference type="SUPFAM" id="SSF54001">
    <property type="entry name" value="Cysteine proteinases"/>
    <property type="match status" value="1"/>
</dbReference>
<dbReference type="PROSITE" id="PS51283">
    <property type="entry name" value="DUSP"/>
    <property type="match status" value="1"/>
</dbReference>
<dbReference type="eggNOG" id="KOG1868">
    <property type="taxonomic scope" value="Eukaryota"/>
</dbReference>
<feature type="domain" description="DUSP" evidence="9">
    <location>
        <begin position="1"/>
        <end position="102"/>
    </location>
</feature>
<dbReference type="EMBL" id="DS113261">
    <property type="protein sequence ID" value="EAY15066.1"/>
    <property type="molecule type" value="Genomic_DNA"/>
</dbReference>
<reference evidence="10" key="1">
    <citation type="submission" date="2006-10" db="EMBL/GenBank/DDBJ databases">
        <authorList>
            <person name="Amadeo P."/>
            <person name="Zhao Q."/>
            <person name="Wortman J."/>
            <person name="Fraser-Liggett C."/>
            <person name="Carlton J."/>
        </authorList>
    </citation>
    <scope>NUCLEOTIDE SEQUENCE</scope>
    <source>
        <strain evidence="10">G3</strain>
    </source>
</reference>
<evidence type="ECO:0000259" key="9">
    <source>
        <dbReference type="PROSITE" id="PS51283"/>
    </source>
</evidence>
<dbReference type="OMA" id="HETEMGQ"/>
<evidence type="ECO:0000256" key="3">
    <source>
        <dbReference type="ARBA" id="ARBA00012759"/>
    </source>
</evidence>
<keyword evidence="6 10" id="KW-0378">Hydrolase</keyword>
<dbReference type="Pfam" id="PF06337">
    <property type="entry name" value="DUSP"/>
    <property type="match status" value="1"/>
</dbReference>
<dbReference type="FunFam" id="3.30.2230.10:FF:000011">
    <property type="entry name" value="Ubiquitin carboxyl-terminal hydrolase"/>
    <property type="match status" value="1"/>
</dbReference>
<dbReference type="InterPro" id="IPR018200">
    <property type="entry name" value="USP_CS"/>
</dbReference>
<dbReference type="VEuPathDB" id="TrichDB:TVAGG3_0185830"/>
<dbReference type="CDD" id="cd02674">
    <property type="entry name" value="Peptidase_C19R"/>
    <property type="match status" value="1"/>
</dbReference>
<evidence type="ECO:0000256" key="6">
    <source>
        <dbReference type="ARBA" id="ARBA00022801"/>
    </source>
</evidence>
<dbReference type="PANTHER" id="PTHR21646:SF24">
    <property type="entry name" value="UBIQUITIN CARBOXYL-TERMINAL HYDROLASE"/>
    <property type="match status" value="1"/>
</dbReference>
<dbReference type="InterPro" id="IPR035927">
    <property type="entry name" value="DUSP-like_sf"/>
</dbReference>
<dbReference type="SMR" id="A2DX39"/>
<reference evidence="10" key="2">
    <citation type="journal article" date="2007" name="Science">
        <title>Draft genome sequence of the sexually transmitted pathogen Trichomonas vaginalis.</title>
        <authorList>
            <person name="Carlton J.M."/>
            <person name="Hirt R.P."/>
            <person name="Silva J.C."/>
            <person name="Delcher A.L."/>
            <person name="Schatz M."/>
            <person name="Zhao Q."/>
            <person name="Wortman J.R."/>
            <person name="Bidwell S.L."/>
            <person name="Alsmark U.C.M."/>
            <person name="Besteiro S."/>
            <person name="Sicheritz-Ponten T."/>
            <person name="Noel C.J."/>
            <person name="Dacks J.B."/>
            <person name="Foster P.G."/>
            <person name="Simillion C."/>
            <person name="Van de Peer Y."/>
            <person name="Miranda-Saavedra D."/>
            <person name="Barton G.J."/>
            <person name="Westrop G.D."/>
            <person name="Mueller S."/>
            <person name="Dessi D."/>
            <person name="Fiori P.L."/>
            <person name="Ren Q."/>
            <person name="Paulsen I."/>
            <person name="Zhang H."/>
            <person name="Bastida-Corcuera F.D."/>
            <person name="Simoes-Barbosa A."/>
            <person name="Brown M.T."/>
            <person name="Hayes R.D."/>
            <person name="Mukherjee M."/>
            <person name="Okumura C.Y."/>
            <person name="Schneider R."/>
            <person name="Smith A.J."/>
            <person name="Vanacova S."/>
            <person name="Villalvazo M."/>
            <person name="Haas B.J."/>
            <person name="Pertea M."/>
            <person name="Feldblyum T.V."/>
            <person name="Utterback T.R."/>
            <person name="Shu C.L."/>
            <person name="Osoegawa K."/>
            <person name="de Jong P.J."/>
            <person name="Hrdy I."/>
            <person name="Horvathova L."/>
            <person name="Zubacova Z."/>
            <person name="Dolezal P."/>
            <person name="Malik S.B."/>
            <person name="Logsdon J.M. Jr."/>
            <person name="Henze K."/>
            <person name="Gupta A."/>
            <person name="Wang C.C."/>
            <person name="Dunne R.L."/>
            <person name="Upcroft J.A."/>
            <person name="Upcroft P."/>
            <person name="White O."/>
            <person name="Salzberg S.L."/>
            <person name="Tang P."/>
            <person name="Chiu C.-H."/>
            <person name="Lee Y.-S."/>
            <person name="Embley T.M."/>
            <person name="Coombs G.H."/>
            <person name="Mottram J.C."/>
            <person name="Tachezy J."/>
            <person name="Fraser-Liggett C.M."/>
            <person name="Johnson P.J."/>
        </authorList>
    </citation>
    <scope>NUCLEOTIDE SEQUENCE [LARGE SCALE GENOMIC DNA]</scope>
    <source>
        <strain evidence="10">G3</strain>
    </source>
</reference>
<evidence type="ECO:0000256" key="5">
    <source>
        <dbReference type="ARBA" id="ARBA00022786"/>
    </source>
</evidence>
<dbReference type="GO" id="GO:0005634">
    <property type="term" value="C:nucleus"/>
    <property type="evidence" value="ECO:0000318"/>
    <property type="project" value="GO_Central"/>
</dbReference>
<dbReference type="PANTHER" id="PTHR21646">
    <property type="entry name" value="UBIQUITIN CARBOXYL-TERMINAL HYDROLASE"/>
    <property type="match status" value="1"/>
</dbReference>
<dbReference type="Pfam" id="PF00443">
    <property type="entry name" value="UCH"/>
    <property type="match status" value="1"/>
</dbReference>
<protein>
    <recommendedName>
        <fullName evidence="3">ubiquitinyl hydrolase 1</fullName>
        <ecNumber evidence="3">3.4.19.12</ecNumber>
    </recommendedName>
</protein>
<dbReference type="OrthoDB" id="292964at2759"/>
<sequence length="583" mass="67132">MKAQSFFKQFRDKKSRLIDIPAETKGRKVCLVDYDWYKSLEKWLNEKTPQPPGKINNKGLLLGDTLNPRMQRKIDYEIIEEDMWLLVTQVFGNTQKIERYYVIEPESKKPYVILDYVNLHIKVDNLREVKKMSDKKWKVGPIIKQLCETLKINYNDYKIMTPDQSETINPDTKIQQIDEKYKGIIQIVRKNQPKNINLQNFEQVAEPAKKQEITKYEITKPPEIIQKSSFNNTTQQISTPKPEPVVEKPIDDIPLTKYSISAVGFVNLGNTCYFNASLQCLFHIQRLTDIILSPSFLSRINTTNKKGSGGRVAMAYRSTLMSLCNAKDYSVLTPTDIRAAFTSRFRKYANNNEHDAQEAMLDMLDALHEDTNEHAGLEIPKNLTDHWQIHLSQNNSPIVDLFHGELVSSIHCPSCGKDESVHEPFTFLSVPIRSQIFSSVSLEECINEFAERDVLDASNKWECPFCKEHVEAVKELAVFRCPSILLIQLKRFNPVTKAAITTNITYPDTLDMRGFVKGPDPGNFKLIGAVFYHKSVFMEHYTSACLSMANNKWYSFDDNIVKEIDQTSAHQGNAYILIYQKRE</sequence>
<keyword evidence="4" id="KW-0645">Protease</keyword>
<dbReference type="AlphaFoldDB" id="A2DX39"/>
<dbReference type="STRING" id="5722.A2DX39"/>
<keyword evidence="5" id="KW-0833">Ubl conjugation pathway</keyword>
<dbReference type="GO" id="GO:0005829">
    <property type="term" value="C:cytosol"/>
    <property type="evidence" value="ECO:0000318"/>
    <property type="project" value="GO_Central"/>
</dbReference>
<feature type="domain" description="USP" evidence="8">
    <location>
        <begin position="263"/>
        <end position="582"/>
    </location>
</feature>
<dbReference type="InterPro" id="IPR050185">
    <property type="entry name" value="Ub_carboxyl-term_hydrolase"/>
</dbReference>
<dbReference type="PROSITE" id="PS50235">
    <property type="entry name" value="USP_3"/>
    <property type="match status" value="1"/>
</dbReference>
<comment type="similarity">
    <text evidence="2">Belongs to the peptidase C19 family.</text>
</comment>
<evidence type="ECO:0000256" key="4">
    <source>
        <dbReference type="ARBA" id="ARBA00022670"/>
    </source>
</evidence>
<dbReference type="GO" id="GO:0006508">
    <property type="term" value="P:proteolysis"/>
    <property type="evidence" value="ECO:0007669"/>
    <property type="project" value="UniProtKB-KW"/>
</dbReference>
<dbReference type="GO" id="GO:0004843">
    <property type="term" value="F:cysteine-type deubiquitinase activity"/>
    <property type="evidence" value="ECO:0000318"/>
    <property type="project" value="GO_Central"/>
</dbReference>
<keyword evidence="11" id="KW-1185">Reference proteome</keyword>
<dbReference type="EC" id="3.4.19.12" evidence="3"/>
<dbReference type="SUPFAM" id="SSF143791">
    <property type="entry name" value="DUSP-like"/>
    <property type="match status" value="1"/>
</dbReference>
<evidence type="ECO:0000256" key="2">
    <source>
        <dbReference type="ARBA" id="ARBA00009085"/>
    </source>
</evidence>
<dbReference type="SMART" id="SM00695">
    <property type="entry name" value="DUSP"/>
    <property type="match status" value="1"/>
</dbReference>
<dbReference type="VEuPathDB" id="TrichDB:TVAG_019670"/>
<name>A2DX39_TRIV3</name>
<accession>A2DX39</accession>
<dbReference type="Proteomes" id="UP000001542">
    <property type="component" value="Unassembled WGS sequence"/>
</dbReference>
<organism evidence="10 11">
    <name type="scientific">Trichomonas vaginalis (strain ATCC PRA-98 / G3)</name>
    <dbReference type="NCBI Taxonomy" id="412133"/>
    <lineage>
        <taxon>Eukaryota</taxon>
        <taxon>Metamonada</taxon>
        <taxon>Parabasalia</taxon>
        <taxon>Trichomonadida</taxon>
        <taxon>Trichomonadidae</taxon>
        <taxon>Trichomonas</taxon>
    </lineage>
</organism>
<dbReference type="InParanoid" id="A2DX39"/>
<gene>
    <name evidence="10" type="ORF">TVAG_019670</name>
</gene>
<evidence type="ECO:0000313" key="10">
    <source>
        <dbReference type="EMBL" id="EAY15066.1"/>
    </source>
</evidence>
<dbReference type="InterPro" id="IPR006615">
    <property type="entry name" value="Pept_C19_DUSP"/>
</dbReference>
<dbReference type="KEGG" id="tva:4773066"/>
<dbReference type="GO" id="GO:0031647">
    <property type="term" value="P:regulation of protein stability"/>
    <property type="evidence" value="ECO:0000318"/>
    <property type="project" value="GO_Central"/>
</dbReference>
<keyword evidence="7" id="KW-0788">Thiol protease</keyword>
<evidence type="ECO:0000256" key="7">
    <source>
        <dbReference type="ARBA" id="ARBA00022807"/>
    </source>
</evidence>
<dbReference type="RefSeq" id="XP_001327289.1">
    <property type="nucleotide sequence ID" value="XM_001327254.1"/>
</dbReference>
<dbReference type="Gene3D" id="3.30.2230.10">
    <property type="entry name" value="DUSP-like"/>
    <property type="match status" value="1"/>
</dbReference>
<comment type="catalytic activity">
    <reaction evidence="1">
        <text>Thiol-dependent hydrolysis of ester, thioester, amide, peptide and isopeptide bonds formed by the C-terminal Gly of ubiquitin (a 76-residue protein attached to proteins as an intracellular targeting signal).</text>
        <dbReference type="EC" id="3.4.19.12"/>
    </reaction>
</comment>
<evidence type="ECO:0000259" key="8">
    <source>
        <dbReference type="PROSITE" id="PS50235"/>
    </source>
</evidence>